<organism evidence="3 4">
    <name type="scientific">Lactiplantibacillus paraplantarum</name>
    <dbReference type="NCBI Taxonomy" id="60520"/>
    <lineage>
        <taxon>Bacteria</taxon>
        <taxon>Bacillati</taxon>
        <taxon>Bacillota</taxon>
        <taxon>Bacilli</taxon>
        <taxon>Lactobacillales</taxon>
        <taxon>Lactobacillaceae</taxon>
        <taxon>Lactiplantibacillus</taxon>
    </lineage>
</organism>
<dbReference type="SUPFAM" id="SSF53756">
    <property type="entry name" value="UDP-Glycosyltransferase/glycogen phosphorylase"/>
    <property type="match status" value="1"/>
</dbReference>
<dbReference type="InterPro" id="IPR001296">
    <property type="entry name" value="Glyco_trans_1"/>
</dbReference>
<dbReference type="Pfam" id="PF13439">
    <property type="entry name" value="Glyco_transf_4"/>
    <property type="match status" value="1"/>
</dbReference>
<dbReference type="AlphaFoldDB" id="A0A4Q9XXU6"/>
<dbReference type="EMBL" id="SEHH01000193">
    <property type="protein sequence ID" value="TBX35020.1"/>
    <property type="molecule type" value="Genomic_DNA"/>
</dbReference>
<feature type="domain" description="Glycosyl transferase family 1" evidence="1">
    <location>
        <begin position="189"/>
        <end position="336"/>
    </location>
</feature>
<dbReference type="GO" id="GO:0016757">
    <property type="term" value="F:glycosyltransferase activity"/>
    <property type="evidence" value="ECO:0007669"/>
    <property type="project" value="InterPro"/>
</dbReference>
<gene>
    <name evidence="3" type="ORF">EUZ87_16375</name>
</gene>
<evidence type="ECO:0000313" key="3">
    <source>
        <dbReference type="EMBL" id="TBX35020.1"/>
    </source>
</evidence>
<reference evidence="3 4" key="1">
    <citation type="submission" date="2019-01" db="EMBL/GenBank/DDBJ databases">
        <title>Draft genome sequence of Lactobacillus paraplantarum OSY-TC318, a Producer of the novel lantibiotic Paraplantaracin TC318.</title>
        <authorList>
            <person name="Hussein W.E."/>
            <person name="Huang E."/>
            <person name="Yousef A.E."/>
        </authorList>
    </citation>
    <scope>NUCLEOTIDE SEQUENCE [LARGE SCALE GENOMIC DNA]</scope>
    <source>
        <strain evidence="3 4">OSY-TC318</strain>
    </source>
</reference>
<dbReference type="CDD" id="cd03808">
    <property type="entry name" value="GT4_CapM-like"/>
    <property type="match status" value="1"/>
</dbReference>
<accession>A0A4Q9XXU6</accession>
<dbReference type="PANTHER" id="PTHR12526:SF630">
    <property type="entry name" value="GLYCOSYLTRANSFERASE"/>
    <property type="match status" value="1"/>
</dbReference>
<dbReference type="Pfam" id="PF00534">
    <property type="entry name" value="Glycos_transf_1"/>
    <property type="match status" value="1"/>
</dbReference>
<dbReference type="InterPro" id="IPR028098">
    <property type="entry name" value="Glyco_trans_4-like_N"/>
</dbReference>
<sequence length="366" mass="41764">MRIVYVITQATWGGAQAHLYSLIKQQVKLNNTVTLVSGIEGRLSRQVQKELPQVKLVIIPYLVRQVSIINDFKAIKFLRKLLRQLKPDILHLHSSKAGMVGRIAAIGLSTKVIFTVHGWGFTPGVAKKQQILIRVIEKILRPLTTCYICVSKFDYNLGVKNGIITKQHPGLVIYNGVREVEGVNYDSFRKSFVLTMAARFNTQKRQDLLIQALKYIPEDMPIACHFLGEGPLIVKSKRLVKEFQLEEKVKFVGEVENVQKYYQQSDGAILISDYEGLPISLVEALAQRLPIIASDVGGNEELVQHNGFLVKNDPQEIAEKIILLYESDEKDKMQNNSYEKFKHDFTESEMLKQTQKCYSYYLSKKF</sequence>
<keyword evidence="3" id="KW-0808">Transferase</keyword>
<comment type="caution">
    <text evidence="3">The sequence shown here is derived from an EMBL/GenBank/DDBJ whole genome shotgun (WGS) entry which is preliminary data.</text>
</comment>
<evidence type="ECO:0000313" key="4">
    <source>
        <dbReference type="Proteomes" id="UP000292648"/>
    </source>
</evidence>
<feature type="domain" description="Glycosyltransferase subfamily 4-like N-terminal" evidence="2">
    <location>
        <begin position="12"/>
        <end position="177"/>
    </location>
</feature>
<protein>
    <submittedName>
        <fullName evidence="3">Glycosyltransferase family 1 protein</fullName>
    </submittedName>
</protein>
<dbReference type="Proteomes" id="UP000292648">
    <property type="component" value="Unassembled WGS sequence"/>
</dbReference>
<dbReference type="PANTHER" id="PTHR12526">
    <property type="entry name" value="GLYCOSYLTRANSFERASE"/>
    <property type="match status" value="1"/>
</dbReference>
<evidence type="ECO:0000259" key="2">
    <source>
        <dbReference type="Pfam" id="PF13439"/>
    </source>
</evidence>
<proteinExistence type="predicted"/>
<dbReference type="Gene3D" id="3.40.50.2000">
    <property type="entry name" value="Glycogen Phosphorylase B"/>
    <property type="match status" value="2"/>
</dbReference>
<evidence type="ECO:0000259" key="1">
    <source>
        <dbReference type="Pfam" id="PF00534"/>
    </source>
</evidence>
<name>A0A4Q9XXU6_9LACO</name>